<evidence type="ECO:0000256" key="6">
    <source>
        <dbReference type="ARBA" id="ARBA00022840"/>
    </source>
</evidence>
<feature type="domain" description="Helicase C-terminal" evidence="11">
    <location>
        <begin position="813"/>
        <end position="967"/>
    </location>
</feature>
<dbReference type="InterPro" id="IPR005118">
    <property type="entry name" value="TRCF_C"/>
</dbReference>
<reference evidence="12 13" key="1">
    <citation type="submission" date="2015-03" db="EMBL/GenBank/DDBJ databases">
        <title>Draft genome sequence of Elstera litoralis.</title>
        <authorList>
            <person name="Rahalkar M.C."/>
            <person name="Dhakephalkar P.K."/>
            <person name="Pore S.D."/>
            <person name="Arora P."/>
            <person name="Kapse N.G."/>
            <person name="Pandit P.S."/>
        </authorList>
    </citation>
    <scope>NUCLEOTIDE SEQUENCE [LARGE SCALE GENOMIC DNA]</scope>
    <source>
        <strain evidence="12 13">Dia-1</strain>
    </source>
</reference>
<protein>
    <recommendedName>
        <fullName evidence="9">Transcription-repair-coupling factor</fullName>
        <shortName evidence="9">TRCF</shortName>
        <ecNumber evidence="9">3.6.4.-</ecNumber>
    </recommendedName>
</protein>
<evidence type="ECO:0000256" key="2">
    <source>
        <dbReference type="ARBA" id="ARBA00022741"/>
    </source>
</evidence>
<dbReference type="SUPFAM" id="SSF141259">
    <property type="entry name" value="CarD-like"/>
    <property type="match status" value="1"/>
</dbReference>
<comment type="function">
    <text evidence="9">Couples transcription and DNA repair by recognizing RNA polymerase (RNAP) stalled at DNA lesions. Mediates ATP-dependent release of RNAP and its truncated transcript from the DNA, and recruitment of nucleotide excision repair machinery to the damaged site.</text>
</comment>
<evidence type="ECO:0000256" key="3">
    <source>
        <dbReference type="ARBA" id="ARBA00022763"/>
    </source>
</evidence>
<dbReference type="AlphaFoldDB" id="A0A0F3ISG3"/>
<dbReference type="InterPro" id="IPR004576">
    <property type="entry name" value="Mfd"/>
</dbReference>
<dbReference type="EC" id="3.6.4.-" evidence="9"/>
<accession>A0A0F3ISG3</accession>
<dbReference type="InterPro" id="IPR011545">
    <property type="entry name" value="DEAD/DEAH_box_helicase_dom"/>
</dbReference>
<dbReference type="InterPro" id="IPR036101">
    <property type="entry name" value="CarD-like/TRCF_RID_sf"/>
</dbReference>
<dbReference type="Pfam" id="PF17757">
    <property type="entry name" value="UvrB_inter"/>
    <property type="match status" value="1"/>
</dbReference>
<dbReference type="SMART" id="SM01058">
    <property type="entry name" value="CarD_TRCF"/>
    <property type="match status" value="1"/>
</dbReference>
<dbReference type="Gene3D" id="3.90.1150.50">
    <property type="entry name" value="Transcription-repair-coupling factor, D7 domain"/>
    <property type="match status" value="1"/>
</dbReference>
<keyword evidence="2 9" id="KW-0547">Nucleotide-binding</keyword>
<gene>
    <name evidence="9" type="primary">mfd</name>
    <name evidence="12" type="ORF">VZ95_10700</name>
</gene>
<name>A0A0F3ISG3_9PROT</name>
<dbReference type="InterPro" id="IPR047112">
    <property type="entry name" value="RecG/Mfd"/>
</dbReference>
<dbReference type="GO" id="GO:0005737">
    <property type="term" value="C:cytoplasm"/>
    <property type="evidence" value="ECO:0007669"/>
    <property type="project" value="UniProtKB-SubCell"/>
</dbReference>
<keyword evidence="8 9" id="KW-0234">DNA repair</keyword>
<dbReference type="Gene3D" id="3.30.2060.10">
    <property type="entry name" value="Penicillin-binding protein 1b domain"/>
    <property type="match status" value="1"/>
</dbReference>
<dbReference type="SUPFAM" id="SSF52540">
    <property type="entry name" value="P-loop containing nucleoside triphosphate hydrolases"/>
    <property type="match status" value="4"/>
</dbReference>
<dbReference type="OrthoDB" id="9804325at2"/>
<proteinExistence type="inferred from homology"/>
<evidence type="ECO:0000256" key="7">
    <source>
        <dbReference type="ARBA" id="ARBA00023125"/>
    </source>
</evidence>
<dbReference type="InterPro" id="IPR001650">
    <property type="entry name" value="Helicase_C-like"/>
</dbReference>
<dbReference type="PROSITE" id="PS51192">
    <property type="entry name" value="HELICASE_ATP_BIND_1"/>
    <property type="match status" value="1"/>
</dbReference>
<keyword evidence="6 9" id="KW-0067">ATP-binding</keyword>
<evidence type="ECO:0000256" key="4">
    <source>
        <dbReference type="ARBA" id="ARBA00022801"/>
    </source>
</evidence>
<dbReference type="Gene3D" id="2.40.10.170">
    <property type="match status" value="1"/>
</dbReference>
<dbReference type="GO" id="GO:0003678">
    <property type="term" value="F:DNA helicase activity"/>
    <property type="evidence" value="ECO:0007669"/>
    <property type="project" value="TreeGrafter"/>
</dbReference>
<dbReference type="Pfam" id="PF00270">
    <property type="entry name" value="DEAD"/>
    <property type="match status" value="1"/>
</dbReference>
<dbReference type="InterPro" id="IPR041471">
    <property type="entry name" value="UvrB_inter"/>
</dbReference>
<comment type="similarity">
    <text evidence="9">In the N-terminal section; belongs to the UvrB family.</text>
</comment>
<dbReference type="PATRIC" id="fig|552518.3.peg.1578"/>
<dbReference type="Gene3D" id="3.40.50.11180">
    <property type="match status" value="1"/>
</dbReference>
<dbReference type="PROSITE" id="PS51194">
    <property type="entry name" value="HELICASE_CTER"/>
    <property type="match status" value="1"/>
</dbReference>
<dbReference type="Pfam" id="PF00271">
    <property type="entry name" value="Helicase_C"/>
    <property type="match status" value="1"/>
</dbReference>
<dbReference type="RefSeq" id="WP_045775829.1">
    <property type="nucleotide sequence ID" value="NZ_LAJY01000258.1"/>
</dbReference>
<dbReference type="EMBL" id="LAJY01000258">
    <property type="protein sequence ID" value="KJV09552.1"/>
    <property type="molecule type" value="Genomic_DNA"/>
</dbReference>
<evidence type="ECO:0000256" key="1">
    <source>
        <dbReference type="ARBA" id="ARBA00022490"/>
    </source>
</evidence>
<dbReference type="GO" id="GO:0016787">
    <property type="term" value="F:hydrolase activity"/>
    <property type="evidence" value="ECO:0007669"/>
    <property type="project" value="UniProtKB-KW"/>
</dbReference>
<evidence type="ECO:0000256" key="5">
    <source>
        <dbReference type="ARBA" id="ARBA00022806"/>
    </source>
</evidence>
<dbReference type="Gene3D" id="3.40.50.300">
    <property type="entry name" value="P-loop containing nucleotide triphosphate hydrolases"/>
    <property type="match status" value="2"/>
</dbReference>
<evidence type="ECO:0000313" key="12">
    <source>
        <dbReference type="EMBL" id="KJV09552.1"/>
    </source>
</evidence>
<dbReference type="InterPro" id="IPR014001">
    <property type="entry name" value="Helicase_ATP-bd"/>
</dbReference>
<dbReference type="Pfam" id="PF02559">
    <property type="entry name" value="CarD_TRCF_RID"/>
    <property type="match status" value="1"/>
</dbReference>
<dbReference type="SMART" id="SM00487">
    <property type="entry name" value="DEXDc"/>
    <property type="match status" value="1"/>
</dbReference>
<keyword evidence="13" id="KW-1185">Reference proteome</keyword>
<dbReference type="PANTHER" id="PTHR47964:SF1">
    <property type="entry name" value="ATP-DEPENDENT DNA HELICASE HOMOLOG RECG, CHLOROPLASTIC"/>
    <property type="match status" value="1"/>
</dbReference>
<dbReference type="InterPro" id="IPR037235">
    <property type="entry name" value="TRCF-like_C_D7"/>
</dbReference>
<evidence type="ECO:0000259" key="10">
    <source>
        <dbReference type="PROSITE" id="PS51192"/>
    </source>
</evidence>
<evidence type="ECO:0000259" key="11">
    <source>
        <dbReference type="PROSITE" id="PS51194"/>
    </source>
</evidence>
<organism evidence="12 13">
    <name type="scientific">Elstera litoralis</name>
    <dbReference type="NCBI Taxonomy" id="552518"/>
    <lineage>
        <taxon>Bacteria</taxon>
        <taxon>Pseudomonadati</taxon>
        <taxon>Pseudomonadota</taxon>
        <taxon>Alphaproteobacteria</taxon>
        <taxon>Rhodospirillales</taxon>
        <taxon>Rhodospirillaceae</taxon>
        <taxon>Elstera</taxon>
    </lineage>
</organism>
<keyword evidence="3 9" id="KW-0227">DNA damage</keyword>
<dbReference type="SUPFAM" id="SSF143517">
    <property type="entry name" value="TRCF domain-like"/>
    <property type="match status" value="1"/>
</dbReference>
<dbReference type="GO" id="GO:0005524">
    <property type="term" value="F:ATP binding"/>
    <property type="evidence" value="ECO:0007669"/>
    <property type="project" value="UniProtKB-UniRule"/>
</dbReference>
<keyword evidence="4 9" id="KW-0378">Hydrolase</keyword>
<dbReference type="InterPro" id="IPR003711">
    <property type="entry name" value="CarD-like/TRCF_RID"/>
</dbReference>
<dbReference type="SMART" id="SM00490">
    <property type="entry name" value="HELICc"/>
    <property type="match status" value="1"/>
</dbReference>
<dbReference type="GO" id="GO:0006355">
    <property type="term" value="P:regulation of DNA-templated transcription"/>
    <property type="evidence" value="ECO:0007669"/>
    <property type="project" value="UniProtKB-UniRule"/>
</dbReference>
<dbReference type="Proteomes" id="UP000033774">
    <property type="component" value="Unassembled WGS sequence"/>
</dbReference>
<evidence type="ECO:0000313" key="13">
    <source>
        <dbReference type="Proteomes" id="UP000033774"/>
    </source>
</evidence>
<keyword evidence="7 9" id="KW-0238">DNA-binding</keyword>
<dbReference type="GO" id="GO:0000716">
    <property type="term" value="P:transcription-coupled nucleotide-excision repair, DNA damage recognition"/>
    <property type="evidence" value="ECO:0007669"/>
    <property type="project" value="UniProtKB-UniRule"/>
</dbReference>
<evidence type="ECO:0000256" key="8">
    <source>
        <dbReference type="ARBA" id="ARBA00023204"/>
    </source>
</evidence>
<dbReference type="PANTHER" id="PTHR47964">
    <property type="entry name" value="ATP-DEPENDENT DNA HELICASE HOMOLOG RECG, CHLOROPLASTIC"/>
    <property type="match status" value="1"/>
</dbReference>
<dbReference type="NCBIfam" id="TIGR00580">
    <property type="entry name" value="mfd"/>
    <property type="match status" value="1"/>
</dbReference>
<sequence length="1164" mass="127373">MSLAKTPAWYAAPGRLDLHGVPEGYEALVLRRAAEAIGEQGRAVLHIARDDARVAQLTESLSFFAPDVAVLSFPAWDCLPYDRVSPNSDVVAKRLDTLTRLLSEAGQKKPKVVLTTVAAITQRVPTRESLAQAALVLKAGQRIEGKVLLGFFERNGYHRTETVREPGEYAVRGGIIDVFPTGMAEPLRLDFFGDTLETLRDFDPASQRSTGTRKEVTFRPVSEVPMDEIAIHRFRSGYRSLFGAETGGDPLYEAVSAGRKQIGMEHWLPLFHERLETLFDYMPTAAITLDAQVEESITSRFDQIREFFQARKDLANSARKEGAPYHPLPADLLYLTDRDLRLSLEARPHAIFHIGAAPEDAANRADTGTRPGHEFAEARMRPDGSLFDAVREHVVSLRAQKRRVIVAAQSPGARDRLFGLMRDHGMPALETAESGPAAFALPADKVVLVTLAQPRGFLAPDFALITEADILGDRLIRTQKRKKAADFITDAGTLGTGDLVVHVDHGIGRYEGLETIKAGGAPHDCLCISYLGGDKLYVPVENIDTLSRFGSEDAGGTLDKLGGAAWQARKAKVKARIRDIAAKLIAIAAQRALREGAVYTPAEGLYEEFCARFPYPETDDQLRAIDDTISDLAAGKPMDRLICGDVGFGKTEVALRAAFVAALSGQQVAVVVPTTLLARQHYQNFANRFKGFPVRVETLSRLVTAKQAALTKAGLKDGTVDIIVGTHAVLAKSIEFKRLGLLVVDEEQHFGVSQKERLKELKSDVHVLTLTATPIPRTLQLALTGVRDLSIIATPPVDRLAVRTAVLPYDPMVVREAILREHFRGGQSFYVSPRLEDLDMLAERLRVLVPEVSFTTAHGRMAATQLEDVMNAFCDGKYDVLLATNIVESGLDIPSANTMIVHRADLFGLSQLYQLRGRIGRSKLRAYAYLTLPTGKVPTESAQKRLEVMQTLDKLGAGFQLASHDLDIRGAGNLLGDEQSGHIREVGIELYQHMLQEAVDAARAGGFAGEGGADEAWSPQIAVGIPVRIPENYVADLGVRLDLYRRAAVLADRSEIDGFAAEMIDRFGPLPPDADGFLKIIAIKSLCRQAGVEKIDAGPKGVVISFRNKSFKNPDALIRYLQKQAGTVKLRPDHKLVVIRAWDTTAERLQGVTQVMQQLADLAG</sequence>
<feature type="domain" description="Helicase ATP-binding" evidence="10">
    <location>
        <begin position="631"/>
        <end position="792"/>
    </location>
</feature>
<dbReference type="HAMAP" id="MF_00969">
    <property type="entry name" value="TRCF"/>
    <property type="match status" value="1"/>
</dbReference>
<comment type="caution">
    <text evidence="12">The sequence shown here is derived from an EMBL/GenBank/DDBJ whole genome shotgun (WGS) entry which is preliminary data.</text>
</comment>
<dbReference type="InterPro" id="IPR027417">
    <property type="entry name" value="P-loop_NTPase"/>
</dbReference>
<dbReference type="GO" id="GO:0003684">
    <property type="term" value="F:damaged DNA binding"/>
    <property type="evidence" value="ECO:0007669"/>
    <property type="project" value="InterPro"/>
</dbReference>
<keyword evidence="5" id="KW-0347">Helicase</keyword>
<evidence type="ECO:0000256" key="9">
    <source>
        <dbReference type="HAMAP-Rule" id="MF_00969"/>
    </source>
</evidence>
<comment type="subcellular location">
    <subcellularLocation>
        <location evidence="9">Cytoplasm</location>
    </subcellularLocation>
</comment>
<dbReference type="Pfam" id="PF03461">
    <property type="entry name" value="TRCF"/>
    <property type="match status" value="1"/>
</dbReference>
<comment type="similarity">
    <text evidence="9">In the C-terminal section; belongs to the helicase family. RecG subfamily.</text>
</comment>
<dbReference type="SMART" id="SM00982">
    <property type="entry name" value="TRCF"/>
    <property type="match status" value="1"/>
</dbReference>
<dbReference type="CDD" id="cd17991">
    <property type="entry name" value="DEXHc_TRCF"/>
    <property type="match status" value="1"/>
</dbReference>
<keyword evidence="1 9" id="KW-0963">Cytoplasm</keyword>